<feature type="compositionally biased region" description="Polar residues" evidence="1">
    <location>
        <begin position="337"/>
        <end position="347"/>
    </location>
</feature>
<sequence>MHSGPALLPGSILSNQPQSQPILPSQRSRYFRNSMANHPGSQGRGRLSLFPRLSRSPMAIESPRGSMHRPRYIQQQQQQPHPFFVRSPAAMGYIPQQASRYSRNLDLQEPITPLRKEFSAVRSAHDGDESTLWQGLTQNRPYSVPSHYTQTSRIHAIPRPTSVAHTDTQGLAGFGRPDAKLLSGVDGMAPQPLPFEGDALENLVSKDELIPPKRVLPFPTNEKFDLQPRSANTEPSLQKLTPPLGLAPQTNTNQCTSKETISSYDAANKKKNSASQLQHPDEPENSVKNQVSKRSNDASANNAPASPKRPTKIRLISRHANHAKPCSPQEEDDRSRPNSSQASNNASRKSKRIQTLRDTLRNDGNEGTLDPITRAMKTSHHIDLDRNTEAEDEDVAIVWDSALISPSAPDHHDQNHESKTTQQSLPQKTFADICPHVPEDTRARRSLSQATTVSTLDTETLCTAVGDDNPKAKNTPNSALAIDEKIVLQRDIREIVDIRLREGNADFLDTAHGEILIKFALKDEALFEMLSRMLES</sequence>
<feature type="region of interest" description="Disordered" evidence="1">
    <location>
        <begin position="405"/>
        <end position="425"/>
    </location>
</feature>
<feature type="compositionally biased region" description="Basic and acidic residues" evidence="1">
    <location>
        <begin position="409"/>
        <end position="419"/>
    </location>
</feature>
<evidence type="ECO:0000313" key="2">
    <source>
        <dbReference type="EMBL" id="GAP86808.2"/>
    </source>
</evidence>
<keyword evidence="3" id="KW-1185">Reference proteome</keyword>
<dbReference type="AlphaFoldDB" id="A0A1W2TFI1"/>
<feature type="compositionally biased region" description="Polar residues" evidence="1">
    <location>
        <begin position="12"/>
        <end position="23"/>
    </location>
</feature>
<proteinExistence type="predicted"/>
<evidence type="ECO:0000313" key="3">
    <source>
        <dbReference type="Proteomes" id="UP000054516"/>
    </source>
</evidence>
<evidence type="ECO:0000256" key="1">
    <source>
        <dbReference type="SAM" id="MobiDB-lite"/>
    </source>
</evidence>
<name>A0A1W2TFI1_ROSNE</name>
<feature type="region of interest" description="Disordered" evidence="1">
    <location>
        <begin position="267"/>
        <end position="371"/>
    </location>
</feature>
<accession>A0A1W2TFI1</accession>
<dbReference type="EMBL" id="DF977466">
    <property type="protein sequence ID" value="GAP86808.2"/>
    <property type="molecule type" value="Genomic_DNA"/>
</dbReference>
<feature type="compositionally biased region" description="Basic residues" evidence="1">
    <location>
        <begin position="309"/>
        <end position="322"/>
    </location>
</feature>
<reference evidence="2" key="1">
    <citation type="submission" date="2016-03" db="EMBL/GenBank/DDBJ databases">
        <title>Draft genome sequence of Rosellinia necatrix.</title>
        <authorList>
            <person name="Kanematsu S."/>
        </authorList>
    </citation>
    <scope>NUCLEOTIDE SEQUENCE [LARGE SCALE GENOMIC DNA]</scope>
    <source>
        <strain evidence="2">W97</strain>
    </source>
</reference>
<organism evidence="2">
    <name type="scientific">Rosellinia necatrix</name>
    <name type="common">White root-rot fungus</name>
    <dbReference type="NCBI Taxonomy" id="77044"/>
    <lineage>
        <taxon>Eukaryota</taxon>
        <taxon>Fungi</taxon>
        <taxon>Dikarya</taxon>
        <taxon>Ascomycota</taxon>
        <taxon>Pezizomycotina</taxon>
        <taxon>Sordariomycetes</taxon>
        <taxon>Xylariomycetidae</taxon>
        <taxon>Xylariales</taxon>
        <taxon>Xylariaceae</taxon>
        <taxon>Rosellinia</taxon>
    </lineage>
</organism>
<dbReference type="OrthoDB" id="4778011at2759"/>
<feature type="compositionally biased region" description="Polar residues" evidence="1">
    <location>
        <begin position="229"/>
        <end position="239"/>
    </location>
</feature>
<feature type="region of interest" description="Disordered" evidence="1">
    <location>
        <begin position="1"/>
        <end position="23"/>
    </location>
</feature>
<gene>
    <name evidence="2" type="ORF">SAMD00023353_2100650</name>
</gene>
<protein>
    <submittedName>
        <fullName evidence="2">Uncharacterized protein</fullName>
    </submittedName>
</protein>
<feature type="region of interest" description="Disordered" evidence="1">
    <location>
        <begin position="213"/>
        <end position="254"/>
    </location>
</feature>
<dbReference type="Proteomes" id="UP000054516">
    <property type="component" value="Unassembled WGS sequence"/>
</dbReference>